<dbReference type="RefSeq" id="WP_115277976.1">
    <property type="nucleotide sequence ID" value="NZ_AP022600.1"/>
</dbReference>
<protein>
    <submittedName>
        <fullName evidence="2">Ring hydroxylating enzyme beta subunit</fullName>
    </submittedName>
</protein>
<dbReference type="Pfam" id="PF13577">
    <property type="entry name" value="SnoaL_4"/>
    <property type="match status" value="1"/>
</dbReference>
<gene>
    <name evidence="2" type="ORF">NCTC10821_01427</name>
</gene>
<feature type="domain" description="SnoaL-like" evidence="1">
    <location>
        <begin position="3"/>
        <end position="124"/>
    </location>
</feature>
<name>A0A378TAS0_9MYCO</name>
<dbReference type="OrthoDB" id="7605094at2"/>
<dbReference type="InterPro" id="IPR037401">
    <property type="entry name" value="SnoaL-like"/>
</dbReference>
<evidence type="ECO:0000313" key="3">
    <source>
        <dbReference type="Proteomes" id="UP000254978"/>
    </source>
</evidence>
<reference evidence="2 3" key="1">
    <citation type="submission" date="2018-06" db="EMBL/GenBank/DDBJ databases">
        <authorList>
            <consortium name="Pathogen Informatics"/>
            <person name="Doyle S."/>
        </authorList>
    </citation>
    <scope>NUCLEOTIDE SEQUENCE [LARGE SCALE GENOMIC DNA]</scope>
    <source>
        <strain evidence="2 3">NCTC10821</strain>
    </source>
</reference>
<dbReference type="SUPFAM" id="SSF54427">
    <property type="entry name" value="NTF2-like"/>
    <property type="match status" value="1"/>
</dbReference>
<evidence type="ECO:0000313" key="2">
    <source>
        <dbReference type="EMBL" id="STZ57922.1"/>
    </source>
</evidence>
<dbReference type="InterPro" id="IPR032710">
    <property type="entry name" value="NTF2-like_dom_sf"/>
</dbReference>
<keyword evidence="3" id="KW-1185">Reference proteome</keyword>
<organism evidence="2 3">
    <name type="scientific">Mycolicibacterium tokaiense</name>
    <dbReference type="NCBI Taxonomy" id="39695"/>
    <lineage>
        <taxon>Bacteria</taxon>
        <taxon>Bacillati</taxon>
        <taxon>Actinomycetota</taxon>
        <taxon>Actinomycetes</taxon>
        <taxon>Mycobacteriales</taxon>
        <taxon>Mycobacteriaceae</taxon>
        <taxon>Mycolicibacterium</taxon>
    </lineage>
</organism>
<dbReference type="EMBL" id="UGQT01000001">
    <property type="protein sequence ID" value="STZ57922.1"/>
    <property type="molecule type" value="Genomic_DNA"/>
</dbReference>
<dbReference type="Proteomes" id="UP000254978">
    <property type="component" value="Unassembled WGS sequence"/>
</dbReference>
<dbReference type="Gene3D" id="3.10.450.50">
    <property type="match status" value="1"/>
</dbReference>
<accession>A0A378TAS0</accession>
<evidence type="ECO:0000259" key="1">
    <source>
        <dbReference type="Pfam" id="PF13577"/>
    </source>
</evidence>
<proteinExistence type="predicted"/>
<dbReference type="AlphaFoldDB" id="A0A378TAS0"/>
<sequence>MSALDKLEIAELLYRYAELIDAGDFDGVGRLLGRGSFMGVAGAETIATLFANTTRRHPDHGNTPRTRHLVLNPIIEVDSGTARARSVFCVVQQTDTVALAPIVVGRYADTFAHDGQGWYFTERTVDVEMVGDVSDHLFIQMRTPKP</sequence>